<feature type="domain" description="Fibronectin type-III" evidence="1">
    <location>
        <begin position="156"/>
        <end position="248"/>
    </location>
</feature>
<evidence type="ECO:0000259" key="1">
    <source>
        <dbReference type="PROSITE" id="PS50853"/>
    </source>
</evidence>
<dbReference type="SUPFAM" id="SSF49265">
    <property type="entry name" value="Fibronectin type III"/>
    <property type="match status" value="1"/>
</dbReference>
<reference evidence="2" key="1">
    <citation type="journal article" date="2012" name="Nature">
        <title>The oyster genome reveals stress adaptation and complexity of shell formation.</title>
        <authorList>
            <person name="Zhang G."/>
            <person name="Fang X."/>
            <person name="Guo X."/>
            <person name="Li L."/>
            <person name="Luo R."/>
            <person name="Xu F."/>
            <person name="Yang P."/>
            <person name="Zhang L."/>
            <person name="Wang X."/>
            <person name="Qi H."/>
            <person name="Xiong Z."/>
            <person name="Que H."/>
            <person name="Xie Y."/>
            <person name="Holland P.W."/>
            <person name="Paps J."/>
            <person name="Zhu Y."/>
            <person name="Wu F."/>
            <person name="Chen Y."/>
            <person name="Wang J."/>
            <person name="Peng C."/>
            <person name="Meng J."/>
            <person name="Yang L."/>
            <person name="Liu J."/>
            <person name="Wen B."/>
            <person name="Zhang N."/>
            <person name="Huang Z."/>
            <person name="Zhu Q."/>
            <person name="Feng Y."/>
            <person name="Mount A."/>
            <person name="Hedgecock D."/>
            <person name="Xu Z."/>
            <person name="Liu Y."/>
            <person name="Domazet-Loso T."/>
            <person name="Du Y."/>
            <person name="Sun X."/>
            <person name="Zhang S."/>
            <person name="Liu B."/>
            <person name="Cheng P."/>
            <person name="Jiang X."/>
            <person name="Li J."/>
            <person name="Fan D."/>
            <person name="Wang W."/>
            <person name="Fu W."/>
            <person name="Wang T."/>
            <person name="Wang B."/>
            <person name="Zhang J."/>
            <person name="Peng Z."/>
            <person name="Li Y."/>
            <person name="Li N."/>
            <person name="Wang J."/>
            <person name="Chen M."/>
            <person name="He Y."/>
            <person name="Tan F."/>
            <person name="Song X."/>
            <person name="Zheng Q."/>
            <person name="Huang R."/>
            <person name="Yang H."/>
            <person name="Du X."/>
            <person name="Chen L."/>
            <person name="Yang M."/>
            <person name="Gaffney P.M."/>
            <person name="Wang S."/>
            <person name="Luo L."/>
            <person name="She Z."/>
            <person name="Ming Y."/>
            <person name="Huang W."/>
            <person name="Zhang S."/>
            <person name="Huang B."/>
            <person name="Zhang Y."/>
            <person name="Qu T."/>
            <person name="Ni P."/>
            <person name="Miao G."/>
            <person name="Wang J."/>
            <person name="Wang Q."/>
            <person name="Steinberg C.E."/>
            <person name="Wang H."/>
            <person name="Li N."/>
            <person name="Qian L."/>
            <person name="Zhang G."/>
            <person name="Li Y."/>
            <person name="Yang H."/>
            <person name="Liu X."/>
            <person name="Wang J."/>
            <person name="Yin Y."/>
            <person name="Wang J."/>
        </authorList>
    </citation>
    <scope>NUCLEOTIDE SEQUENCE [LARGE SCALE GENOMIC DNA]</scope>
    <source>
        <strain evidence="2">05x7-T-G4-1.051#20</strain>
    </source>
</reference>
<dbReference type="InterPro" id="IPR013783">
    <property type="entry name" value="Ig-like_fold"/>
</dbReference>
<dbReference type="InterPro" id="IPR003961">
    <property type="entry name" value="FN3_dom"/>
</dbReference>
<dbReference type="EMBL" id="JH818707">
    <property type="protein sequence ID" value="EKC41463.1"/>
    <property type="molecule type" value="Genomic_DNA"/>
</dbReference>
<protein>
    <submittedName>
        <fullName evidence="2">Tyrosine-protein phosphatase Lar</fullName>
    </submittedName>
</protein>
<dbReference type="InParanoid" id="K1R6P4"/>
<dbReference type="PROSITE" id="PS50853">
    <property type="entry name" value="FN3"/>
    <property type="match status" value="2"/>
</dbReference>
<organism evidence="2">
    <name type="scientific">Magallana gigas</name>
    <name type="common">Pacific oyster</name>
    <name type="synonym">Crassostrea gigas</name>
    <dbReference type="NCBI Taxonomy" id="29159"/>
    <lineage>
        <taxon>Eukaryota</taxon>
        <taxon>Metazoa</taxon>
        <taxon>Spiralia</taxon>
        <taxon>Lophotrochozoa</taxon>
        <taxon>Mollusca</taxon>
        <taxon>Bivalvia</taxon>
        <taxon>Autobranchia</taxon>
        <taxon>Pteriomorphia</taxon>
        <taxon>Ostreida</taxon>
        <taxon>Ostreoidea</taxon>
        <taxon>Ostreidae</taxon>
        <taxon>Magallana</taxon>
    </lineage>
</organism>
<dbReference type="InterPro" id="IPR036116">
    <property type="entry name" value="FN3_sf"/>
</dbReference>
<proteinExistence type="predicted"/>
<name>K1R6P4_MAGGI</name>
<evidence type="ECO:0000313" key="2">
    <source>
        <dbReference type="EMBL" id="EKC41463.1"/>
    </source>
</evidence>
<dbReference type="Pfam" id="PF00041">
    <property type="entry name" value="fn3"/>
    <property type="match status" value="1"/>
</dbReference>
<gene>
    <name evidence="2" type="ORF">CGI_10016966</name>
</gene>
<feature type="domain" description="Fibronectin type-III" evidence="1">
    <location>
        <begin position="60"/>
        <end position="152"/>
    </location>
</feature>
<dbReference type="CDD" id="cd00063">
    <property type="entry name" value="FN3"/>
    <property type="match status" value="2"/>
</dbReference>
<dbReference type="SMART" id="SM00060">
    <property type="entry name" value="FN3"/>
    <property type="match status" value="2"/>
</dbReference>
<dbReference type="HOGENOM" id="CLU_1121029_0_0_1"/>
<sequence length="248" mass="28571">MQAMVQDELGQNIPNPKPNPAYDNFLEAGEMRLQVLEASTASLKTTIGSSNKNCEITPRAPRIVELQLSRIEPPQMTMRWNPPLNTNGPLTNYTLLWGVKNESIRKEQIDPTQLEWVSDFLDDDTVHELKLYAVNDVGFSDPAIRTFTTPKRETIVPPNVTVNRVRRDNATMMQIRWGPPLHPVRGYFILYRKFDWFYRGRWQVKEINDPTALSSEIIANDPGRSYIVVVRGKAVRRKSSLFEQPYQI</sequence>
<dbReference type="Gene3D" id="2.60.40.10">
    <property type="entry name" value="Immunoglobulins"/>
    <property type="match status" value="2"/>
</dbReference>
<dbReference type="AlphaFoldDB" id="K1R6P4"/>
<accession>K1R6P4</accession>